<dbReference type="HOGENOM" id="CLU_1585835_0_0_4"/>
<dbReference type="KEGG" id="bav:BAV1480A"/>
<evidence type="ECO:0000313" key="2">
    <source>
        <dbReference type="Proteomes" id="UP000001977"/>
    </source>
</evidence>
<dbReference type="eggNOG" id="ENOG50338BX">
    <property type="taxonomic scope" value="Bacteria"/>
</dbReference>
<keyword evidence="2" id="KW-1185">Reference proteome</keyword>
<name>Q2L283_BORA1</name>
<accession>Q2L283</accession>
<proteinExistence type="predicted"/>
<dbReference type="Proteomes" id="UP000001977">
    <property type="component" value="Chromosome"/>
</dbReference>
<dbReference type="AlphaFoldDB" id="Q2L283"/>
<dbReference type="OrthoDB" id="8591457at2"/>
<evidence type="ECO:0000313" key="1">
    <source>
        <dbReference type="EMBL" id="CAJ49093.1"/>
    </source>
</evidence>
<dbReference type="EMBL" id="AM167904">
    <property type="protein sequence ID" value="CAJ49093.1"/>
    <property type="molecule type" value="Genomic_DNA"/>
</dbReference>
<organism evidence="1 2">
    <name type="scientific">Bordetella avium (strain 197N)</name>
    <dbReference type="NCBI Taxonomy" id="360910"/>
    <lineage>
        <taxon>Bacteria</taxon>
        <taxon>Pseudomonadati</taxon>
        <taxon>Pseudomonadota</taxon>
        <taxon>Betaproteobacteria</taxon>
        <taxon>Burkholderiales</taxon>
        <taxon>Alcaligenaceae</taxon>
        <taxon>Bordetella</taxon>
    </lineage>
</organism>
<protein>
    <submittedName>
        <fullName evidence="1">Phage protein</fullName>
    </submittedName>
</protein>
<gene>
    <name evidence="1" type="ORF">BAV1480A</name>
</gene>
<dbReference type="RefSeq" id="WP_012417157.1">
    <property type="nucleotide sequence ID" value="NC_010645.1"/>
</dbReference>
<reference evidence="1 2" key="1">
    <citation type="journal article" date="2006" name="J. Bacteriol.">
        <title>Comparison of the genome sequence of the poultry pathogen Bordetella avium with those of B. bronchiseptica, B. pertussis, and B. parapertussis reveals extensive diversity in surface structures associated with host interaction.</title>
        <authorList>
            <person name="Sebaihia M."/>
            <person name="Preston A."/>
            <person name="Maskell D.J."/>
            <person name="Kuzmiak H."/>
            <person name="Connell T.D."/>
            <person name="King N.D."/>
            <person name="Orndorff P.E."/>
            <person name="Miyamoto D.M."/>
            <person name="Thomson N.R."/>
            <person name="Harris D."/>
            <person name="Goble A."/>
            <person name="Lord A."/>
            <person name="Murphy L."/>
            <person name="Quail M.A."/>
            <person name="Rutter S."/>
            <person name="Squares R."/>
            <person name="Squares S."/>
            <person name="Woodward J."/>
            <person name="Parkhill J."/>
            <person name="Temple L.M."/>
        </authorList>
    </citation>
    <scope>NUCLEOTIDE SEQUENCE [LARGE SCALE GENOMIC DNA]</scope>
    <source>
        <strain evidence="1 2">197N</strain>
    </source>
</reference>
<sequence>MSHSIPSKTGHIIKCQFPIALAFGHNLLVQTDGNRGLLSEVDGLATSKSGTIKPIGYLPSDQLKVYEFSRPYLYRSIQRQVIIFSGESIEVERRWLALRDGLHAINTLNLPYPILGLGRNSNSVASTLIRCMALDELPIPHSRFAPGQGLMLLPISTINDIQRKHSLVPPPKHS</sequence>